<comment type="caution">
    <text evidence="1">The sequence shown here is derived from an EMBL/GenBank/DDBJ whole genome shotgun (WGS) entry which is preliminary data.</text>
</comment>
<gene>
    <name evidence="1" type="ORF">V1477_004240</name>
</gene>
<organism evidence="1 2">
    <name type="scientific">Vespula maculifrons</name>
    <name type="common">Eastern yellow jacket</name>
    <name type="synonym">Wasp</name>
    <dbReference type="NCBI Taxonomy" id="7453"/>
    <lineage>
        <taxon>Eukaryota</taxon>
        <taxon>Metazoa</taxon>
        <taxon>Ecdysozoa</taxon>
        <taxon>Arthropoda</taxon>
        <taxon>Hexapoda</taxon>
        <taxon>Insecta</taxon>
        <taxon>Pterygota</taxon>
        <taxon>Neoptera</taxon>
        <taxon>Endopterygota</taxon>
        <taxon>Hymenoptera</taxon>
        <taxon>Apocrita</taxon>
        <taxon>Aculeata</taxon>
        <taxon>Vespoidea</taxon>
        <taxon>Vespidae</taxon>
        <taxon>Vespinae</taxon>
        <taxon>Vespula</taxon>
    </lineage>
</organism>
<evidence type="ECO:0008006" key="3">
    <source>
        <dbReference type="Google" id="ProtNLM"/>
    </source>
</evidence>
<keyword evidence="2" id="KW-1185">Reference proteome</keyword>
<reference evidence="1 2" key="1">
    <citation type="journal article" date="2024" name="Ann. Entomol. Soc. Am.">
        <title>Genomic analyses of the southern and eastern yellowjacket wasps (Hymenoptera: Vespidae) reveal evolutionary signatures of social life.</title>
        <authorList>
            <person name="Catto M.A."/>
            <person name="Caine P.B."/>
            <person name="Orr S.E."/>
            <person name="Hunt B.G."/>
            <person name="Goodisman M.A.D."/>
        </authorList>
    </citation>
    <scope>NUCLEOTIDE SEQUENCE [LARGE SCALE GENOMIC DNA]</scope>
    <source>
        <strain evidence="1">232</strain>
        <tissue evidence="1">Head and thorax</tissue>
    </source>
</reference>
<evidence type="ECO:0000313" key="2">
    <source>
        <dbReference type="Proteomes" id="UP001607303"/>
    </source>
</evidence>
<proteinExistence type="predicted"/>
<dbReference type="Proteomes" id="UP001607303">
    <property type="component" value="Unassembled WGS sequence"/>
</dbReference>
<protein>
    <recommendedName>
        <fullName evidence="3">Fibrobacter succinogenes major paralogous domain-containing protein</fullName>
    </recommendedName>
</protein>
<sequence length="197" mass="22207">MYSLVGRSSNGFERRRSCKEEEIDRNKFPLVHRRVHISILADTRSASKKEALIMKRSGGDTVPFGGNIRRPPLASGSSHATNFHHLNLNPRGTHAPQNETEWWGYCATWGKYKTAALGSGSSYATNFHHSNLNPRGTHAPQNETEWWGYCATWGKYKAAALGSGSSDATNFHEFKSLNSRYACPITRYRIRCHYSDN</sequence>
<evidence type="ECO:0000313" key="1">
    <source>
        <dbReference type="EMBL" id="KAL2747548.1"/>
    </source>
</evidence>
<name>A0ABD2CR03_VESMC</name>
<dbReference type="AlphaFoldDB" id="A0ABD2CR03"/>
<dbReference type="EMBL" id="JAYRBN010000035">
    <property type="protein sequence ID" value="KAL2747548.1"/>
    <property type="molecule type" value="Genomic_DNA"/>
</dbReference>
<accession>A0ABD2CR03</accession>